<dbReference type="InterPro" id="IPR011006">
    <property type="entry name" value="CheY-like_superfamily"/>
</dbReference>
<dbReference type="SUPFAM" id="SSF52172">
    <property type="entry name" value="CheY-like"/>
    <property type="match status" value="1"/>
</dbReference>
<dbReference type="SUPFAM" id="SSF55781">
    <property type="entry name" value="GAF domain-like"/>
    <property type="match status" value="1"/>
</dbReference>
<dbReference type="Pfam" id="PF13185">
    <property type="entry name" value="GAF_2"/>
    <property type="match status" value="1"/>
</dbReference>
<keyword evidence="4" id="KW-0804">Transcription</keyword>
<evidence type="ECO:0000256" key="4">
    <source>
        <dbReference type="ARBA" id="ARBA00023163"/>
    </source>
</evidence>
<dbReference type="GO" id="GO:0016301">
    <property type="term" value="F:kinase activity"/>
    <property type="evidence" value="ECO:0007669"/>
    <property type="project" value="UniProtKB-KW"/>
</dbReference>
<feature type="region of interest" description="Disordered" evidence="5">
    <location>
        <begin position="110"/>
        <end position="170"/>
    </location>
</feature>
<dbReference type="SMART" id="SM00065">
    <property type="entry name" value="GAF"/>
    <property type="match status" value="1"/>
</dbReference>
<dbReference type="GO" id="GO:0005524">
    <property type="term" value="F:ATP binding"/>
    <property type="evidence" value="ECO:0007669"/>
    <property type="project" value="UniProtKB-KW"/>
</dbReference>
<dbReference type="GO" id="GO:0003723">
    <property type="term" value="F:RNA binding"/>
    <property type="evidence" value="ECO:0007669"/>
    <property type="project" value="InterPro"/>
</dbReference>
<keyword evidence="3" id="KW-0805">Transcription regulation</keyword>
<dbReference type="InterPro" id="IPR036388">
    <property type="entry name" value="WH-like_DNA-bd_sf"/>
</dbReference>
<dbReference type="AlphaFoldDB" id="A0A852TN11"/>
<dbReference type="GO" id="GO:0016887">
    <property type="term" value="F:ATP hydrolysis activity"/>
    <property type="evidence" value="ECO:0007669"/>
    <property type="project" value="InterPro"/>
</dbReference>
<dbReference type="InterPro" id="IPR029016">
    <property type="entry name" value="GAF-like_dom_sf"/>
</dbReference>
<protein>
    <submittedName>
        <fullName evidence="7">Energy-coupling factor transporter ATP-binding protein EcfA2</fullName>
    </submittedName>
</protein>
<sequence>MTPPTTESADRSPESPAGDPKISVRNLWKAFGGNADSIIGIENERLDRDAVRERTGCTVAVRDVSFDVHPGEIFVVMGLSGSGKSTLVRCMARLIEPTGGTVVWTATTSARPWSSSTTGRGPTPTRTQWPSRSPTKGAQGGRRAAVGRGEPRHLVSVPSRAGETAPPPRPCTAVGRGGVAPPPRPTAAFAGCHILRGAGPGRTALPVVHGPHRAFKEPHVAEIEIQPVTPPSAQERYGDIVTALSELTRVLSVEESMPETLQRILELAMRLIPGCHAASVTVLDAEGRPATAASTSAENQELDQRQYALGDGPCLDAARRHGINRCRMGEAEQTWPEFTAIATSMGLRSYLSAGMVADDRPVGALNLSSRDVDGFDALDETFIAMFSVPAAAVIAGRDRYERTRGLAVQLERALDSRATIDRAVGIIMAQSNCDAEQAFERLRRSSNNQNVKLRDLAGRIVSQVSAKGRGLVT</sequence>
<dbReference type="PROSITE" id="PS50921">
    <property type="entry name" value="ANTAR"/>
    <property type="match status" value="1"/>
</dbReference>
<dbReference type="SMART" id="SM01012">
    <property type="entry name" value="ANTAR"/>
    <property type="match status" value="1"/>
</dbReference>
<keyword evidence="7" id="KW-0067">ATP-binding</keyword>
<name>A0A852TN11_9ACTN</name>
<accession>A0A852TN11</accession>
<dbReference type="Gene3D" id="3.40.50.300">
    <property type="entry name" value="P-loop containing nucleotide triphosphate hydrolases"/>
    <property type="match status" value="1"/>
</dbReference>
<evidence type="ECO:0000256" key="1">
    <source>
        <dbReference type="ARBA" id="ARBA00022679"/>
    </source>
</evidence>
<reference evidence="7 8" key="1">
    <citation type="submission" date="2020-07" db="EMBL/GenBank/DDBJ databases">
        <title>Sequencing the genomes of 1000 actinobacteria strains.</title>
        <authorList>
            <person name="Klenk H.-P."/>
        </authorList>
    </citation>
    <scope>NUCLEOTIDE SEQUENCE [LARGE SCALE GENOMIC DNA]</scope>
    <source>
        <strain evidence="7 8">CXB654</strain>
    </source>
</reference>
<dbReference type="PANTHER" id="PTHR43869">
    <property type="entry name" value="GLYCINE BETAINE/PROLINE BETAINE TRANSPORT SYSTEM ATP-BINDING PROTEIN PROV"/>
    <property type="match status" value="1"/>
</dbReference>
<dbReference type="InterPro" id="IPR003439">
    <property type="entry name" value="ABC_transporter-like_ATP-bd"/>
</dbReference>
<evidence type="ECO:0000256" key="5">
    <source>
        <dbReference type="SAM" id="MobiDB-lite"/>
    </source>
</evidence>
<dbReference type="InterPro" id="IPR027417">
    <property type="entry name" value="P-loop_NTPase"/>
</dbReference>
<evidence type="ECO:0000313" key="7">
    <source>
        <dbReference type="EMBL" id="NYE44975.1"/>
    </source>
</evidence>
<feature type="domain" description="ANTAR" evidence="6">
    <location>
        <begin position="400"/>
        <end position="461"/>
    </location>
</feature>
<keyword evidence="1" id="KW-0808">Transferase</keyword>
<dbReference type="InterPro" id="IPR005561">
    <property type="entry name" value="ANTAR"/>
</dbReference>
<proteinExistence type="predicted"/>
<evidence type="ECO:0000256" key="2">
    <source>
        <dbReference type="ARBA" id="ARBA00022777"/>
    </source>
</evidence>
<feature type="compositionally biased region" description="Low complexity" evidence="5">
    <location>
        <begin position="114"/>
        <end position="127"/>
    </location>
</feature>
<keyword evidence="2" id="KW-0418">Kinase</keyword>
<dbReference type="Gene3D" id="1.10.10.10">
    <property type="entry name" value="Winged helix-like DNA-binding domain superfamily/Winged helix DNA-binding domain"/>
    <property type="match status" value="1"/>
</dbReference>
<keyword evidence="7" id="KW-0547">Nucleotide-binding</keyword>
<dbReference type="Pfam" id="PF00005">
    <property type="entry name" value="ABC_tran"/>
    <property type="match status" value="1"/>
</dbReference>
<dbReference type="SUPFAM" id="SSF52540">
    <property type="entry name" value="P-loop containing nucleoside triphosphate hydrolases"/>
    <property type="match status" value="1"/>
</dbReference>
<dbReference type="InterPro" id="IPR051921">
    <property type="entry name" value="ABC_osmolyte_uptake_ATP-bind"/>
</dbReference>
<evidence type="ECO:0000259" key="6">
    <source>
        <dbReference type="PROSITE" id="PS50921"/>
    </source>
</evidence>
<keyword evidence="8" id="KW-1185">Reference proteome</keyword>
<evidence type="ECO:0000256" key="3">
    <source>
        <dbReference type="ARBA" id="ARBA00023015"/>
    </source>
</evidence>
<dbReference type="EMBL" id="JACCCC010000001">
    <property type="protein sequence ID" value="NYE44975.1"/>
    <property type="molecule type" value="Genomic_DNA"/>
</dbReference>
<dbReference type="Proteomes" id="UP000589036">
    <property type="component" value="Unassembled WGS sequence"/>
</dbReference>
<evidence type="ECO:0000313" key="8">
    <source>
        <dbReference type="Proteomes" id="UP000589036"/>
    </source>
</evidence>
<dbReference type="InterPro" id="IPR003018">
    <property type="entry name" value="GAF"/>
</dbReference>
<gene>
    <name evidence="7" type="ORF">HDA32_000095</name>
</gene>
<dbReference type="Gene3D" id="3.30.450.40">
    <property type="match status" value="1"/>
</dbReference>
<feature type="region of interest" description="Disordered" evidence="5">
    <location>
        <begin position="1"/>
        <end position="21"/>
    </location>
</feature>
<comment type="caution">
    <text evidence="7">The sequence shown here is derived from an EMBL/GenBank/DDBJ whole genome shotgun (WGS) entry which is preliminary data.</text>
</comment>
<dbReference type="Pfam" id="PF03861">
    <property type="entry name" value="ANTAR"/>
    <property type="match status" value="1"/>
</dbReference>
<organism evidence="7 8">
    <name type="scientific">Spinactinospora alkalitolerans</name>
    <dbReference type="NCBI Taxonomy" id="687207"/>
    <lineage>
        <taxon>Bacteria</taxon>
        <taxon>Bacillati</taxon>
        <taxon>Actinomycetota</taxon>
        <taxon>Actinomycetes</taxon>
        <taxon>Streptosporangiales</taxon>
        <taxon>Nocardiopsidaceae</taxon>
        <taxon>Spinactinospora</taxon>
    </lineage>
</organism>
<dbReference type="PANTHER" id="PTHR43869:SF1">
    <property type="entry name" value="GLYCINE BETAINE_PROLINE BETAINE TRANSPORT SYSTEM ATP-BINDING PROTEIN PROV"/>
    <property type="match status" value="1"/>
</dbReference>